<feature type="domain" description="MotA/TolQ/ExbB proton channel" evidence="8">
    <location>
        <begin position="68"/>
        <end position="190"/>
    </location>
</feature>
<dbReference type="eggNOG" id="COG0811">
    <property type="taxonomic scope" value="Bacteria"/>
</dbReference>
<protein>
    <submittedName>
        <fullName evidence="9">Biopolymer transport protein</fullName>
    </submittedName>
</protein>
<evidence type="ECO:0000256" key="1">
    <source>
        <dbReference type="ARBA" id="ARBA00004651"/>
    </source>
</evidence>
<evidence type="ECO:0000313" key="9">
    <source>
        <dbReference type="EMBL" id="AFH49068.1"/>
    </source>
</evidence>
<comment type="subcellular location">
    <subcellularLocation>
        <location evidence="1">Cell membrane</location>
        <topology evidence="1">Multi-pass membrane protein</topology>
    </subcellularLocation>
    <subcellularLocation>
        <location evidence="6">Membrane</location>
        <topology evidence="6">Multi-pass membrane protein</topology>
    </subcellularLocation>
</comment>
<reference evidence="9 10" key="1">
    <citation type="journal article" date="2012" name="Front. Microbiol.">
        <title>Complete genome of Ignavibacterium album, a metabolically versatile, flagellated, facultative anaerobe from the phylum Chlorobi.</title>
        <authorList>
            <person name="Liu Z."/>
            <person name="Frigaard N.-U."/>
            <person name="Vogl K."/>
            <person name="Iino T."/>
            <person name="Ohkuma M."/>
            <person name="Overmann J."/>
            <person name="Bryant D.A."/>
        </authorList>
    </citation>
    <scope>NUCLEOTIDE SEQUENCE [LARGE SCALE GENOMIC DNA]</scope>
    <source>
        <strain evidence="10">DSM 19864 / JCM 16511 / NBRC 101810 / Mat9-16</strain>
    </source>
</reference>
<dbReference type="InterPro" id="IPR050790">
    <property type="entry name" value="ExbB/TolQ_transport"/>
</dbReference>
<comment type="similarity">
    <text evidence="6">Belongs to the exbB/tolQ family.</text>
</comment>
<keyword evidence="6" id="KW-0653">Protein transport</keyword>
<evidence type="ECO:0000256" key="7">
    <source>
        <dbReference type="SAM" id="Phobius"/>
    </source>
</evidence>
<evidence type="ECO:0000259" key="8">
    <source>
        <dbReference type="Pfam" id="PF01618"/>
    </source>
</evidence>
<dbReference type="PANTHER" id="PTHR30625">
    <property type="entry name" value="PROTEIN TOLQ"/>
    <property type="match status" value="1"/>
</dbReference>
<evidence type="ECO:0000256" key="3">
    <source>
        <dbReference type="ARBA" id="ARBA00022692"/>
    </source>
</evidence>
<keyword evidence="2" id="KW-1003">Cell membrane</keyword>
<dbReference type="Pfam" id="PF01618">
    <property type="entry name" value="MotA_ExbB"/>
    <property type="match status" value="1"/>
</dbReference>
<dbReference type="GO" id="GO:0017038">
    <property type="term" value="P:protein import"/>
    <property type="evidence" value="ECO:0007669"/>
    <property type="project" value="TreeGrafter"/>
</dbReference>
<dbReference type="STRING" id="945713.IALB_1358"/>
<dbReference type="InterPro" id="IPR002898">
    <property type="entry name" value="MotA_ExbB_proton_chnl"/>
</dbReference>
<dbReference type="HOGENOM" id="CLU_053325_4_0_10"/>
<sequence>MNLFEIFLKGGFIMWLILATSIVGLAVVIDRFLVLRKARINVPAFMVRIRGFIKKKDISGAISYCMEEKSPVANIVRKGLKKYKYGHDRVKEAIENAGSQEISKLEKGLTILATVAGIAPLLGFLGTVTGMIQAFMTIQDLAGAANPSDLAGGIWEALITTAFGLIVGIPALAFYNYFLSAVKRLVGEMETVANDVVDVIQEGEAEEAEIDDEIEL</sequence>
<feature type="transmembrane region" description="Helical" evidence="7">
    <location>
        <begin position="109"/>
        <end position="134"/>
    </location>
</feature>
<name>I0AJB1_IGNAJ</name>
<evidence type="ECO:0000256" key="6">
    <source>
        <dbReference type="RuleBase" id="RU004057"/>
    </source>
</evidence>
<gene>
    <name evidence="9" type="ordered locus">IALB_1358</name>
</gene>
<feature type="transmembrane region" description="Helical" evidence="7">
    <location>
        <begin position="6"/>
        <end position="29"/>
    </location>
</feature>
<feature type="transmembrane region" description="Helical" evidence="7">
    <location>
        <begin position="154"/>
        <end position="179"/>
    </location>
</feature>
<dbReference type="Proteomes" id="UP000007394">
    <property type="component" value="Chromosome"/>
</dbReference>
<dbReference type="EMBL" id="CP003418">
    <property type="protein sequence ID" value="AFH49068.1"/>
    <property type="molecule type" value="Genomic_DNA"/>
</dbReference>
<dbReference type="GO" id="GO:0005886">
    <property type="term" value="C:plasma membrane"/>
    <property type="evidence" value="ECO:0007669"/>
    <property type="project" value="UniProtKB-SubCell"/>
</dbReference>
<keyword evidence="10" id="KW-1185">Reference proteome</keyword>
<accession>I0AJB1</accession>
<organism evidence="9 10">
    <name type="scientific">Ignavibacterium album (strain DSM 19864 / JCM 16511 / NBRC 101810 / Mat9-16)</name>
    <dbReference type="NCBI Taxonomy" id="945713"/>
    <lineage>
        <taxon>Bacteria</taxon>
        <taxon>Pseudomonadati</taxon>
        <taxon>Ignavibacteriota</taxon>
        <taxon>Ignavibacteria</taxon>
        <taxon>Ignavibacteriales</taxon>
        <taxon>Ignavibacteriaceae</taxon>
        <taxon>Ignavibacterium</taxon>
    </lineage>
</organism>
<dbReference type="AlphaFoldDB" id="I0AJB1"/>
<proteinExistence type="inferred from homology"/>
<evidence type="ECO:0000313" key="10">
    <source>
        <dbReference type="Proteomes" id="UP000007394"/>
    </source>
</evidence>
<keyword evidence="6" id="KW-0813">Transport</keyword>
<keyword evidence="3 7" id="KW-0812">Transmembrane</keyword>
<dbReference type="RefSeq" id="WP_014560223.1">
    <property type="nucleotide sequence ID" value="NC_017464.1"/>
</dbReference>
<evidence type="ECO:0000256" key="2">
    <source>
        <dbReference type="ARBA" id="ARBA00022475"/>
    </source>
</evidence>
<evidence type="ECO:0000256" key="5">
    <source>
        <dbReference type="ARBA" id="ARBA00023136"/>
    </source>
</evidence>
<dbReference type="OrthoDB" id="4045at2"/>
<keyword evidence="5 7" id="KW-0472">Membrane</keyword>
<dbReference type="KEGG" id="ial:IALB_1358"/>
<evidence type="ECO:0000256" key="4">
    <source>
        <dbReference type="ARBA" id="ARBA00022989"/>
    </source>
</evidence>
<keyword evidence="4 7" id="KW-1133">Transmembrane helix</keyword>
<dbReference type="PANTHER" id="PTHR30625:SF17">
    <property type="entry name" value="TOLQ-RELATED"/>
    <property type="match status" value="1"/>
</dbReference>